<dbReference type="AlphaFoldDB" id="A0A183BX23"/>
<dbReference type="WBParaSite" id="GPLIN_000516200">
    <property type="protein sequence ID" value="GPLIN_000516200"/>
    <property type="gene ID" value="GPLIN_000516200"/>
</dbReference>
<proteinExistence type="predicted"/>
<accession>A0A183BX23</accession>
<keyword evidence="1" id="KW-1185">Reference proteome</keyword>
<organism evidence="1 2">
    <name type="scientific">Globodera pallida</name>
    <name type="common">Potato cyst nematode worm</name>
    <name type="synonym">Heterodera pallida</name>
    <dbReference type="NCBI Taxonomy" id="36090"/>
    <lineage>
        <taxon>Eukaryota</taxon>
        <taxon>Metazoa</taxon>
        <taxon>Ecdysozoa</taxon>
        <taxon>Nematoda</taxon>
        <taxon>Chromadorea</taxon>
        <taxon>Rhabditida</taxon>
        <taxon>Tylenchina</taxon>
        <taxon>Tylenchomorpha</taxon>
        <taxon>Tylenchoidea</taxon>
        <taxon>Heteroderidae</taxon>
        <taxon>Heteroderinae</taxon>
        <taxon>Globodera</taxon>
    </lineage>
</organism>
<dbReference type="Proteomes" id="UP000050741">
    <property type="component" value="Unassembled WGS sequence"/>
</dbReference>
<reference evidence="1" key="2">
    <citation type="submission" date="2014-05" db="EMBL/GenBank/DDBJ databases">
        <title>The genome and life-stage specific transcriptomes of Globodera pallida elucidate key aspects of plant parasitism by a cyst nematode.</title>
        <authorList>
            <person name="Cotton J.A."/>
            <person name="Lilley C.J."/>
            <person name="Jones L.M."/>
            <person name="Kikuchi T."/>
            <person name="Reid A.J."/>
            <person name="Thorpe P."/>
            <person name="Tsai I.J."/>
            <person name="Beasley H."/>
            <person name="Blok V."/>
            <person name="Cock P.J.A."/>
            <person name="Van den Akker S.E."/>
            <person name="Holroyd N."/>
            <person name="Hunt M."/>
            <person name="Mantelin S."/>
            <person name="Naghra H."/>
            <person name="Pain A."/>
            <person name="Palomares-Rius J.E."/>
            <person name="Zarowiecki M."/>
            <person name="Berriman M."/>
            <person name="Jones J.T."/>
            <person name="Urwin P.E."/>
        </authorList>
    </citation>
    <scope>NUCLEOTIDE SEQUENCE [LARGE SCALE GENOMIC DNA]</scope>
    <source>
        <strain evidence="1">Lindley</strain>
    </source>
</reference>
<protein>
    <submittedName>
        <fullName evidence="2">CRAL-TRIO domain-containing protein</fullName>
    </submittedName>
</protein>
<evidence type="ECO:0000313" key="1">
    <source>
        <dbReference type="Proteomes" id="UP000050741"/>
    </source>
</evidence>
<evidence type="ECO:0000313" key="2">
    <source>
        <dbReference type="WBParaSite" id="GPLIN_000516200"/>
    </source>
</evidence>
<name>A0A183BX23_GLOPA</name>
<reference evidence="1" key="1">
    <citation type="submission" date="2013-12" db="EMBL/GenBank/DDBJ databases">
        <authorList>
            <person name="Aslett M."/>
        </authorList>
    </citation>
    <scope>NUCLEOTIDE SEQUENCE [LARGE SCALE GENOMIC DNA]</scope>
    <source>
        <strain evidence="1">Lindley</strain>
    </source>
</reference>
<sequence>MNIPTVYPMTITVMMRAMCYVTEQKKWSWKFFADKLTTKLILLLTPKAISKLVRFKRLKFGTKQFVDEATNQAPQIDDVSDENEAKNEFFVEFGAGGKATINGQTSTCSDFHVDRNFDLYNKYFNDQNEESTSGTHN</sequence>
<reference evidence="2" key="3">
    <citation type="submission" date="2016-06" db="UniProtKB">
        <authorList>
            <consortium name="WormBaseParasite"/>
        </authorList>
    </citation>
    <scope>IDENTIFICATION</scope>
</reference>